<feature type="compositionally biased region" description="Low complexity" evidence="1">
    <location>
        <begin position="12"/>
        <end position="38"/>
    </location>
</feature>
<feature type="compositionally biased region" description="Low complexity" evidence="1">
    <location>
        <begin position="88"/>
        <end position="103"/>
    </location>
</feature>
<sequence>MLAAIAALAALTASAQTSPAASQASGHAATPTRPARPAKGSEEVAEGTRPATAPVNHGQVVKAEESATTLTGAAKGAAIRNVAKTDQTRPSTARSARAPRMAPGGTHQNAAGRTHLAGHGHGH</sequence>
<feature type="compositionally biased region" description="Low complexity" evidence="1">
    <location>
        <begin position="67"/>
        <end position="78"/>
    </location>
</feature>
<evidence type="ECO:0000256" key="2">
    <source>
        <dbReference type="SAM" id="SignalP"/>
    </source>
</evidence>
<protein>
    <submittedName>
        <fullName evidence="3">Uncharacterized protein</fullName>
    </submittedName>
</protein>
<comment type="caution">
    <text evidence="3">The sequence shown here is derived from an EMBL/GenBank/DDBJ whole genome shotgun (WGS) entry which is preliminary data.</text>
</comment>
<accession>A0ABP8QK18</accession>
<gene>
    <name evidence="3" type="ORF">GCM10023172_29400</name>
</gene>
<dbReference type="Proteomes" id="UP001501243">
    <property type="component" value="Unassembled WGS sequence"/>
</dbReference>
<evidence type="ECO:0000313" key="4">
    <source>
        <dbReference type="Proteomes" id="UP001501243"/>
    </source>
</evidence>
<feature type="chain" id="PRO_5045747999" evidence="2">
    <location>
        <begin position="16"/>
        <end position="123"/>
    </location>
</feature>
<evidence type="ECO:0000256" key="1">
    <source>
        <dbReference type="SAM" id="MobiDB-lite"/>
    </source>
</evidence>
<evidence type="ECO:0000313" key="3">
    <source>
        <dbReference type="EMBL" id="GAA4503838.1"/>
    </source>
</evidence>
<reference evidence="4" key="1">
    <citation type="journal article" date="2019" name="Int. J. Syst. Evol. Microbiol.">
        <title>The Global Catalogue of Microorganisms (GCM) 10K type strain sequencing project: providing services to taxonomists for standard genome sequencing and annotation.</title>
        <authorList>
            <consortium name="The Broad Institute Genomics Platform"/>
            <consortium name="The Broad Institute Genome Sequencing Center for Infectious Disease"/>
            <person name="Wu L."/>
            <person name="Ma J."/>
        </authorList>
    </citation>
    <scope>NUCLEOTIDE SEQUENCE [LARGE SCALE GENOMIC DNA]</scope>
    <source>
        <strain evidence="4">JCM 17841</strain>
    </source>
</reference>
<keyword evidence="2" id="KW-0732">Signal</keyword>
<organism evidence="3 4">
    <name type="scientific">Hymenobacter ginsengisoli</name>
    <dbReference type="NCBI Taxonomy" id="1051626"/>
    <lineage>
        <taxon>Bacteria</taxon>
        <taxon>Pseudomonadati</taxon>
        <taxon>Bacteroidota</taxon>
        <taxon>Cytophagia</taxon>
        <taxon>Cytophagales</taxon>
        <taxon>Hymenobacteraceae</taxon>
        <taxon>Hymenobacter</taxon>
    </lineage>
</organism>
<name>A0ABP8QK18_9BACT</name>
<feature type="region of interest" description="Disordered" evidence="1">
    <location>
        <begin position="12"/>
        <end position="123"/>
    </location>
</feature>
<feature type="signal peptide" evidence="2">
    <location>
        <begin position="1"/>
        <end position="15"/>
    </location>
</feature>
<dbReference type="EMBL" id="BAABGQ010000006">
    <property type="protein sequence ID" value="GAA4503838.1"/>
    <property type="molecule type" value="Genomic_DNA"/>
</dbReference>
<proteinExistence type="predicted"/>
<keyword evidence="4" id="KW-1185">Reference proteome</keyword>